<dbReference type="Gene3D" id="3.30.530.20">
    <property type="match status" value="1"/>
</dbReference>
<dbReference type="Pfam" id="PF10604">
    <property type="entry name" value="Polyketide_cyc2"/>
    <property type="match status" value="1"/>
</dbReference>
<evidence type="ECO:0000313" key="2">
    <source>
        <dbReference type="Proteomes" id="UP001201449"/>
    </source>
</evidence>
<comment type="caution">
    <text evidence="1">The sequence shown here is derived from an EMBL/GenBank/DDBJ whole genome shotgun (WGS) entry which is preliminary data.</text>
</comment>
<dbReference type="InterPro" id="IPR023393">
    <property type="entry name" value="START-like_dom_sf"/>
</dbReference>
<sequence>MKALKRIGFAVLLLLVAVLTLAVFVPKDCEVQREITINRPASEVFEYVKYLKNQDKFSAWSNMDPVMKRAYYGQDGEIGFVSTCKSKRPDVGKREHKIVAIENGKRIDYEWNLTKPFKSTYRAYLITESVGPSETKVTWGFSGDMGYPGNLRLLALDVEEAVGEDFESGLVKLKRIMESR</sequence>
<organism evidence="1 2">
    <name type="scientific">Mariniradius sediminis</name>
    <dbReference type="NCBI Taxonomy" id="2909237"/>
    <lineage>
        <taxon>Bacteria</taxon>
        <taxon>Pseudomonadati</taxon>
        <taxon>Bacteroidota</taxon>
        <taxon>Cytophagia</taxon>
        <taxon>Cytophagales</taxon>
        <taxon>Cyclobacteriaceae</taxon>
        <taxon>Mariniradius</taxon>
    </lineage>
</organism>
<evidence type="ECO:0000313" key="1">
    <source>
        <dbReference type="EMBL" id="MCF1750247.1"/>
    </source>
</evidence>
<name>A0ABS9BRE5_9BACT</name>
<reference evidence="1 2" key="1">
    <citation type="submission" date="2022-01" db="EMBL/GenBank/DDBJ databases">
        <title>Mariniradius saccharolyticus sp. nov., isolated from sediment of a river.</title>
        <authorList>
            <person name="Liu H."/>
        </authorList>
    </citation>
    <scope>NUCLEOTIDE SEQUENCE [LARGE SCALE GENOMIC DNA]</scope>
    <source>
        <strain evidence="1 2">RY-2</strain>
    </source>
</reference>
<dbReference type="InterPro" id="IPR019587">
    <property type="entry name" value="Polyketide_cyclase/dehydratase"/>
</dbReference>
<keyword evidence="2" id="KW-1185">Reference proteome</keyword>
<proteinExistence type="predicted"/>
<dbReference type="Proteomes" id="UP001201449">
    <property type="component" value="Unassembled WGS sequence"/>
</dbReference>
<gene>
    <name evidence="1" type="ORF">L0U89_04120</name>
</gene>
<dbReference type="RefSeq" id="WP_234860364.1">
    <property type="nucleotide sequence ID" value="NZ_JAKEVZ010000002.1"/>
</dbReference>
<accession>A0ABS9BRE5</accession>
<dbReference type="SUPFAM" id="SSF55961">
    <property type="entry name" value="Bet v1-like"/>
    <property type="match status" value="1"/>
</dbReference>
<dbReference type="CDD" id="cd07818">
    <property type="entry name" value="SRPBCC_1"/>
    <property type="match status" value="1"/>
</dbReference>
<dbReference type="EMBL" id="JAKEVZ010000002">
    <property type="protein sequence ID" value="MCF1750247.1"/>
    <property type="molecule type" value="Genomic_DNA"/>
</dbReference>
<protein>
    <submittedName>
        <fullName evidence="1">SRPBCC family protein</fullName>
    </submittedName>
</protein>